<protein>
    <recommendedName>
        <fullName evidence="3">LSM domain-containing protein</fullName>
    </recommendedName>
</protein>
<accession>A0AAW7Z9I0</accession>
<sequence length="225" mass="25004">MLEQLQADYGKKITIELVNGRKISGKIIAVSEQFVRLESNEGIGTVPISAIQVVWESVQNLTEENMDYLAEKLRKSTDENRINCTSVSGFTCLNQYVCIPPDNCVYTFACPGVYTPAGPQAGCPRFQFYQPCGFRFHFIPCGRPFTQPCYFRFVPSPPPCGPFQFQQPCGPFQFQQPCGPFQFQQPCGPFQFGSQCPTPGGFACPGQAFIGISPGFNSPKMEEKE</sequence>
<dbReference type="AlphaFoldDB" id="A0AAW7Z9I0"/>
<reference evidence="1" key="1">
    <citation type="journal article" date="2023" name="J. Hazard. Mater.">
        <title>Anaerobic biodegradation of pyrene and benzo[a]pyrene by a new sulfate-reducing Desulforamulus aquiferis strain DSA.</title>
        <authorList>
            <person name="Zhang Z."/>
            <person name="Sun J."/>
            <person name="Gong X."/>
            <person name="Wang C."/>
            <person name="Wang H."/>
        </authorList>
    </citation>
    <scope>NUCLEOTIDE SEQUENCE</scope>
    <source>
        <strain evidence="1">DSA</strain>
    </source>
</reference>
<proteinExistence type="predicted"/>
<dbReference type="Proteomes" id="UP001172911">
    <property type="component" value="Unassembled WGS sequence"/>
</dbReference>
<gene>
    <name evidence="1" type="ORF">P6N53_03675</name>
</gene>
<dbReference type="EMBL" id="JARPTC010000004">
    <property type="protein sequence ID" value="MDO7786317.1"/>
    <property type="molecule type" value="Genomic_DNA"/>
</dbReference>
<comment type="caution">
    <text evidence="1">The sequence shown here is derived from an EMBL/GenBank/DDBJ whole genome shotgun (WGS) entry which is preliminary data.</text>
</comment>
<organism evidence="1 2">
    <name type="scientific">Desulforamulus aquiferis</name>
    <dbReference type="NCBI Taxonomy" id="1397668"/>
    <lineage>
        <taxon>Bacteria</taxon>
        <taxon>Bacillati</taxon>
        <taxon>Bacillota</taxon>
        <taxon>Clostridia</taxon>
        <taxon>Eubacteriales</taxon>
        <taxon>Peptococcaceae</taxon>
        <taxon>Desulforamulus</taxon>
    </lineage>
</organism>
<name>A0AAW7Z9I0_9FIRM</name>
<dbReference type="RefSeq" id="WP_304541271.1">
    <property type="nucleotide sequence ID" value="NZ_JARPTC010000004.1"/>
</dbReference>
<keyword evidence="2" id="KW-1185">Reference proteome</keyword>
<reference evidence="1" key="2">
    <citation type="submission" date="2023-03" db="EMBL/GenBank/DDBJ databases">
        <authorList>
            <person name="Zhang Z."/>
        </authorList>
    </citation>
    <scope>NUCLEOTIDE SEQUENCE</scope>
    <source>
        <strain evidence="1">DSA</strain>
    </source>
</reference>
<evidence type="ECO:0008006" key="3">
    <source>
        <dbReference type="Google" id="ProtNLM"/>
    </source>
</evidence>
<evidence type="ECO:0000313" key="2">
    <source>
        <dbReference type="Proteomes" id="UP001172911"/>
    </source>
</evidence>
<evidence type="ECO:0000313" key="1">
    <source>
        <dbReference type="EMBL" id="MDO7786317.1"/>
    </source>
</evidence>